<evidence type="ECO:0000313" key="1">
    <source>
        <dbReference type="EMBL" id="KAG6531420.1"/>
    </source>
</evidence>
<protein>
    <submittedName>
        <fullName evidence="1">Uncharacterized protein</fullName>
    </submittedName>
</protein>
<proteinExistence type="predicted"/>
<evidence type="ECO:0000313" key="2">
    <source>
        <dbReference type="Proteomes" id="UP000734854"/>
    </source>
</evidence>
<reference evidence="1 2" key="1">
    <citation type="submission" date="2020-08" db="EMBL/GenBank/DDBJ databases">
        <title>Plant Genome Project.</title>
        <authorList>
            <person name="Zhang R.-G."/>
        </authorList>
    </citation>
    <scope>NUCLEOTIDE SEQUENCE [LARGE SCALE GENOMIC DNA]</scope>
    <source>
        <tissue evidence="1">Rhizome</tissue>
    </source>
</reference>
<sequence>MAIRKLSNVNLSTNEEETVAQRLRKQVTVTPMNPESESFKSNLNAETEMQNSKTVTELQLIESEIGSANFCNQDTPISETVVAAGIHFYGSGNAAKSESDLPILHFNALLVQSLNFSAVIVWNSATSESADVLKKYQAELGDKSVSETEFTKLKTMYSSEFSETNRQFLLKISELKLYHLKSVHCKVRSSLIIEELQSGWNLKSAASQHWEFSKPAIVQSSELVYEITV</sequence>
<comment type="caution">
    <text evidence="1">The sequence shown here is derived from an EMBL/GenBank/DDBJ whole genome shotgun (WGS) entry which is preliminary data.</text>
</comment>
<keyword evidence="2" id="KW-1185">Reference proteome</keyword>
<dbReference type="Proteomes" id="UP000734854">
    <property type="component" value="Unassembled WGS sequence"/>
</dbReference>
<gene>
    <name evidence="1" type="ORF">ZIOFF_005226</name>
</gene>
<name>A0A8J5I9K8_ZINOF</name>
<organism evidence="1 2">
    <name type="scientific">Zingiber officinale</name>
    <name type="common">Ginger</name>
    <name type="synonym">Amomum zingiber</name>
    <dbReference type="NCBI Taxonomy" id="94328"/>
    <lineage>
        <taxon>Eukaryota</taxon>
        <taxon>Viridiplantae</taxon>
        <taxon>Streptophyta</taxon>
        <taxon>Embryophyta</taxon>
        <taxon>Tracheophyta</taxon>
        <taxon>Spermatophyta</taxon>
        <taxon>Magnoliopsida</taxon>
        <taxon>Liliopsida</taxon>
        <taxon>Zingiberales</taxon>
        <taxon>Zingiberaceae</taxon>
        <taxon>Zingiber</taxon>
    </lineage>
</organism>
<accession>A0A8J5I9K8</accession>
<dbReference type="AlphaFoldDB" id="A0A8J5I9K8"/>
<dbReference type="EMBL" id="JACMSC010000002">
    <property type="protein sequence ID" value="KAG6531420.1"/>
    <property type="molecule type" value="Genomic_DNA"/>
</dbReference>